<organism evidence="4 5">
    <name type="scientific">Methanobrevibacter cuticularis</name>
    <dbReference type="NCBI Taxonomy" id="47311"/>
    <lineage>
        <taxon>Archaea</taxon>
        <taxon>Methanobacteriati</taxon>
        <taxon>Methanobacteriota</taxon>
        <taxon>Methanomada group</taxon>
        <taxon>Methanobacteria</taxon>
        <taxon>Methanobacteriales</taxon>
        <taxon>Methanobacteriaceae</taxon>
        <taxon>Methanobrevibacter</taxon>
    </lineage>
</organism>
<dbReference type="GO" id="GO:0016829">
    <property type="term" value="F:lyase activity"/>
    <property type="evidence" value="ECO:0007669"/>
    <property type="project" value="InterPro"/>
</dbReference>
<dbReference type="Pfam" id="PF19305">
    <property type="entry name" value="MmgE_PrpD_C"/>
    <property type="match status" value="1"/>
</dbReference>
<evidence type="ECO:0000259" key="3">
    <source>
        <dbReference type="Pfam" id="PF19305"/>
    </source>
</evidence>
<dbReference type="InterPro" id="IPR045337">
    <property type="entry name" value="MmgE_PrpD_C"/>
</dbReference>
<feature type="domain" description="MmgE/PrpD C-terminal" evidence="3">
    <location>
        <begin position="294"/>
        <end position="448"/>
    </location>
</feature>
<dbReference type="InterPro" id="IPR042183">
    <property type="entry name" value="MmgE/PrpD_sf_1"/>
</dbReference>
<dbReference type="AlphaFoldDB" id="A0A166DGS0"/>
<gene>
    <name evidence="4" type="ORF">MBCUT_14170</name>
</gene>
<dbReference type="RefSeq" id="WP_067259986.1">
    <property type="nucleotide sequence ID" value="NZ_LWMW01000114.1"/>
</dbReference>
<dbReference type="OrthoDB" id="43639at2157"/>
<dbReference type="InterPro" id="IPR005656">
    <property type="entry name" value="MmgE_PrpD"/>
</dbReference>
<accession>A0A166DGS0</accession>
<dbReference type="Gene3D" id="1.10.4100.10">
    <property type="entry name" value="2-methylcitrate dehydratase PrpD"/>
    <property type="match status" value="1"/>
</dbReference>
<dbReference type="EMBL" id="LWMW01000114">
    <property type="protein sequence ID" value="KZX15582.1"/>
    <property type="molecule type" value="Genomic_DNA"/>
</dbReference>
<evidence type="ECO:0000256" key="1">
    <source>
        <dbReference type="ARBA" id="ARBA00006174"/>
    </source>
</evidence>
<feature type="domain" description="MmgE/PrpD N-terminal" evidence="2">
    <location>
        <begin position="4"/>
        <end position="71"/>
    </location>
</feature>
<comment type="similarity">
    <text evidence="1">Belongs to the PrpD family.</text>
</comment>
<dbReference type="InterPro" id="IPR045336">
    <property type="entry name" value="MmgE_PrpD_N"/>
</dbReference>
<keyword evidence="5" id="KW-1185">Reference proteome</keyword>
<dbReference type="PATRIC" id="fig|47311.3.peg.1548"/>
<dbReference type="STRING" id="47311.MBCUT_14170"/>
<comment type="caution">
    <text evidence="4">The sequence shown here is derived from an EMBL/GenBank/DDBJ whole genome shotgun (WGS) entry which is preliminary data.</text>
</comment>
<reference evidence="4 5" key="1">
    <citation type="submission" date="2016-04" db="EMBL/GenBank/DDBJ databases">
        <title>Genome sequence of Methanobrevibacter cuticularis DSM 11139.</title>
        <authorList>
            <person name="Poehlein A."/>
            <person name="Seedorf H."/>
            <person name="Daniel R."/>
        </authorList>
    </citation>
    <scope>NUCLEOTIDE SEQUENCE [LARGE SCALE GENOMIC DNA]</scope>
    <source>
        <strain evidence="4 5">DSM 11139</strain>
    </source>
</reference>
<dbReference type="Pfam" id="PF03972">
    <property type="entry name" value="MmgE_PrpD_N"/>
    <property type="match status" value="2"/>
</dbReference>
<evidence type="ECO:0000313" key="4">
    <source>
        <dbReference type="EMBL" id="KZX15582.1"/>
    </source>
</evidence>
<evidence type="ECO:0000259" key="2">
    <source>
        <dbReference type="Pfam" id="PF03972"/>
    </source>
</evidence>
<dbReference type="PANTHER" id="PTHR16943:SF8">
    <property type="entry name" value="2-METHYLCITRATE DEHYDRATASE"/>
    <property type="match status" value="1"/>
</dbReference>
<feature type="domain" description="MmgE/PrpD N-terminal" evidence="2">
    <location>
        <begin position="92"/>
        <end position="268"/>
    </location>
</feature>
<dbReference type="SUPFAM" id="SSF103378">
    <property type="entry name" value="2-methylcitrate dehydratase PrpD"/>
    <property type="match status" value="1"/>
</dbReference>
<sequence length="475" mass="53436">MIVEELAKFLINLKYEDIPEEVINKTKLCFLDFLGVTNRGFHEESSQIALETINQFNQKEGKCSIIGTGYSNENIHSNTHMKANHHANPSSNEYSNSLNAGFLNGISAHALDLDDGHRIAQLHPGCVVFPSALAICEEKNLSGKDFLEAVVCGYEIAIVLGKLVNPSHRNQGFHSTGTIGTFAAGSTVSKLLDFDLEKTIATFGLCGTTAAGLLESDHQGTMGKVLHVGNAVHNGIFSSFLAQKGFSGAESIFDGKEGFLKATSKEDFNEEYLTRYLENELGKFHIREVYFKKYPFCRHLHSSIDATLDIKNKLFNNFNIDDIKRIIIKTYKIAAEHDNFNPKTKEDLKQSLPYSIAIAIISNDMTLENIGNIDFNSYYFKNILEKIVIEIDDEFESLTPDYRPSKVIIEIYSGNDVEIVEKIVKLPLGETENSFSHNDIIEKFRLLNPNFELGRLKSIEKIESYKIRDFMKDLF</sequence>
<dbReference type="Proteomes" id="UP000077275">
    <property type="component" value="Unassembled WGS sequence"/>
</dbReference>
<dbReference type="InterPro" id="IPR036148">
    <property type="entry name" value="MmgE/PrpD_sf"/>
</dbReference>
<dbReference type="PANTHER" id="PTHR16943">
    <property type="entry name" value="2-METHYLCITRATE DEHYDRATASE-RELATED"/>
    <property type="match status" value="1"/>
</dbReference>
<protein>
    <submittedName>
        <fullName evidence="4">2-methylcitrate dehydratase</fullName>
    </submittedName>
</protein>
<proteinExistence type="inferred from homology"/>
<evidence type="ECO:0000313" key="5">
    <source>
        <dbReference type="Proteomes" id="UP000077275"/>
    </source>
</evidence>
<name>A0A166DGS0_9EURY</name>